<evidence type="ECO:0000313" key="2">
    <source>
        <dbReference type="EMBL" id="OAV62353.1"/>
    </source>
</evidence>
<proteinExistence type="predicted"/>
<dbReference type="AlphaFoldDB" id="A0A1B7M177"/>
<feature type="transmembrane region" description="Helical" evidence="1">
    <location>
        <begin position="56"/>
        <end position="74"/>
    </location>
</feature>
<keyword evidence="1" id="KW-0812">Transmembrane</keyword>
<dbReference type="EMBL" id="LXEY01000012">
    <property type="protein sequence ID" value="OAV62353.1"/>
    <property type="molecule type" value="Genomic_DNA"/>
</dbReference>
<accession>A0A1B7M177</accession>
<evidence type="ECO:0000313" key="3">
    <source>
        <dbReference type="Proteomes" id="UP000078292"/>
    </source>
</evidence>
<dbReference type="OrthoDB" id="4990644at2"/>
<comment type="caution">
    <text evidence="2">The sequence shown here is derived from an EMBL/GenBank/DDBJ whole genome shotgun (WGS) entry which is preliminary data.</text>
</comment>
<keyword evidence="1" id="KW-1133">Transmembrane helix</keyword>
<name>A0A1B7M177_9MICC</name>
<dbReference type="Proteomes" id="UP000078292">
    <property type="component" value="Unassembled WGS sequence"/>
</dbReference>
<gene>
    <name evidence="2" type="ORF">A6F49_06465</name>
</gene>
<evidence type="ECO:0000256" key="1">
    <source>
        <dbReference type="SAM" id="Phobius"/>
    </source>
</evidence>
<keyword evidence="3" id="KW-1185">Reference proteome</keyword>
<reference evidence="2 3" key="1">
    <citation type="submission" date="2016-04" db="EMBL/GenBank/DDBJ databases">
        <title>First whole genome shotgun sequence of the bacterium Enteractinococcus sp. strain UASWS1574.</title>
        <authorList>
            <person name="Crovadore J."/>
            <person name="Chablais R."/>
            <person name="Lefort F."/>
        </authorList>
    </citation>
    <scope>NUCLEOTIDE SEQUENCE [LARGE SCALE GENOMIC DNA]</scope>
    <source>
        <strain evidence="2 3">UASWS1574</strain>
    </source>
</reference>
<dbReference type="RefSeq" id="WP_043057065.1">
    <property type="nucleotide sequence ID" value="NZ_LXEY01000012.1"/>
</dbReference>
<feature type="transmembrane region" description="Helical" evidence="1">
    <location>
        <begin position="86"/>
        <end position="108"/>
    </location>
</feature>
<sequence length="125" mass="12826">MSRVSVIFGIVLILVGGAAYGMTSPATWIALIPSMLGFALVACAVLDLLSEIAGTIIGLIVALVGLGATFMHVMDLGTLFAGTAAQPAIVITSTITWVLLIAYGVFAIRSLVSAAHAYRHPAVTV</sequence>
<feature type="transmembrane region" description="Helical" evidence="1">
    <location>
        <begin position="29"/>
        <end position="49"/>
    </location>
</feature>
<dbReference type="STRING" id="1837282.A6F49_06465"/>
<organism evidence="2 3">
    <name type="scientific">Enteractinococcus helveticum</name>
    <dbReference type="NCBI Taxonomy" id="1837282"/>
    <lineage>
        <taxon>Bacteria</taxon>
        <taxon>Bacillati</taxon>
        <taxon>Actinomycetota</taxon>
        <taxon>Actinomycetes</taxon>
        <taxon>Micrococcales</taxon>
        <taxon>Micrococcaceae</taxon>
    </lineage>
</organism>
<protein>
    <submittedName>
        <fullName evidence="2">Uncharacterized protein</fullName>
    </submittedName>
</protein>
<keyword evidence="1" id="KW-0472">Membrane</keyword>